<dbReference type="STRING" id="1276258.SAPIS_v1c01780"/>
<name>V5RHM1_SPIAP</name>
<dbReference type="Proteomes" id="UP000018550">
    <property type="component" value="Chromosome"/>
</dbReference>
<keyword evidence="1" id="KW-1133">Transmembrane helix</keyword>
<dbReference type="eggNOG" id="COG0671">
    <property type="taxonomic scope" value="Bacteria"/>
</dbReference>
<feature type="transmembrane region" description="Helical" evidence="1">
    <location>
        <begin position="15"/>
        <end position="35"/>
    </location>
</feature>
<feature type="domain" description="Phosphatidic acid phosphatase type 2/haloperoxidase" evidence="2">
    <location>
        <begin position="170"/>
        <end position="297"/>
    </location>
</feature>
<reference evidence="3 4" key="1">
    <citation type="journal article" date="2014" name="Genome Announc.">
        <title>Complete Genome Sequence of Spiroplasma apis B31T (ATCC 33834), a Bacterium Associated with May Disease of Honeybees (Apis mellifera).</title>
        <authorList>
            <person name="Ku C."/>
            <person name="Lo W.S."/>
            <person name="Chen L.L."/>
            <person name="Kuo C.H."/>
        </authorList>
    </citation>
    <scope>NUCLEOTIDE SEQUENCE [LARGE SCALE GENOMIC DNA]</scope>
    <source>
        <strain evidence="3">B31</strain>
    </source>
</reference>
<evidence type="ECO:0000259" key="2">
    <source>
        <dbReference type="SMART" id="SM00014"/>
    </source>
</evidence>
<dbReference type="InterPro" id="IPR000326">
    <property type="entry name" value="PAP2/HPO"/>
</dbReference>
<feature type="transmembrane region" description="Helical" evidence="1">
    <location>
        <begin position="125"/>
        <end position="151"/>
    </location>
</feature>
<gene>
    <name evidence="3" type="ORF">SAPIS_v1c01780</name>
</gene>
<proteinExistence type="predicted"/>
<dbReference type="PANTHER" id="PTHR14969:SF13">
    <property type="entry name" value="AT30094P"/>
    <property type="match status" value="1"/>
</dbReference>
<dbReference type="Gene3D" id="1.20.144.10">
    <property type="entry name" value="Phosphatidic acid phosphatase type 2/haloperoxidase"/>
    <property type="match status" value="1"/>
</dbReference>
<dbReference type="SMART" id="SM00014">
    <property type="entry name" value="acidPPc"/>
    <property type="match status" value="1"/>
</dbReference>
<protein>
    <recommendedName>
        <fullName evidence="2">Phosphatidic acid phosphatase type 2/haloperoxidase domain-containing protein</fullName>
    </recommendedName>
</protein>
<accession>V5RHM1</accession>
<dbReference type="KEGG" id="sapi:SAPIS_v1c01780"/>
<dbReference type="OrthoDB" id="401048at2"/>
<feature type="transmembrane region" description="Helical" evidence="1">
    <location>
        <begin position="224"/>
        <end position="243"/>
    </location>
</feature>
<dbReference type="Pfam" id="PF01569">
    <property type="entry name" value="PAP2"/>
    <property type="match status" value="1"/>
</dbReference>
<feature type="transmembrane region" description="Helical" evidence="1">
    <location>
        <begin position="94"/>
        <end position="113"/>
    </location>
</feature>
<evidence type="ECO:0000256" key="1">
    <source>
        <dbReference type="SAM" id="Phobius"/>
    </source>
</evidence>
<dbReference type="EMBL" id="CP006682">
    <property type="protein sequence ID" value="AHB36024.1"/>
    <property type="molecule type" value="Genomic_DNA"/>
</dbReference>
<feature type="transmembrane region" description="Helical" evidence="1">
    <location>
        <begin position="172"/>
        <end position="190"/>
    </location>
</feature>
<keyword evidence="4" id="KW-1185">Reference proteome</keyword>
<sequence>MVRILKLKKEINKKVVYWVLGVGIFIPFFITLGIYDFKIAEIIKTNIYSQWNWFKYSFDVVGKTIIAIPIYLTLFVSILCFLNYYPISKSWGKTIFVIFHLIVILGLLSYSIDKSWFNNKFDEKILIEVIAISIMYLIIFTFILIINIIVFRKKLHKDNYFLFNMSRKTTHLVVFLFLSFVTVQFLKYFFGRPRPYQIFEKEDPFISFKYVFEVYFGASRGNSFPSGHTQSTLSLMGLLFYLNKKTKKQKNIYKVFFVGIIFVTILVAISRILILAHFATDTLFSIGLVLIYFYTTPLIIESFKKRFRKNG</sequence>
<dbReference type="PANTHER" id="PTHR14969">
    <property type="entry name" value="SPHINGOSINE-1-PHOSPHATE PHOSPHOHYDROLASE"/>
    <property type="match status" value="1"/>
</dbReference>
<evidence type="ECO:0000313" key="3">
    <source>
        <dbReference type="EMBL" id="AHB36024.1"/>
    </source>
</evidence>
<dbReference type="InterPro" id="IPR036938">
    <property type="entry name" value="PAP2/HPO_sf"/>
</dbReference>
<dbReference type="SUPFAM" id="SSF48317">
    <property type="entry name" value="Acid phosphatase/Vanadium-dependent haloperoxidase"/>
    <property type="match status" value="1"/>
</dbReference>
<organism evidence="3 4">
    <name type="scientific">Spiroplasma apis B31</name>
    <dbReference type="NCBI Taxonomy" id="1276258"/>
    <lineage>
        <taxon>Bacteria</taxon>
        <taxon>Bacillati</taxon>
        <taxon>Mycoplasmatota</taxon>
        <taxon>Mollicutes</taxon>
        <taxon>Entomoplasmatales</taxon>
        <taxon>Spiroplasmataceae</taxon>
        <taxon>Spiroplasma</taxon>
    </lineage>
</organism>
<feature type="transmembrane region" description="Helical" evidence="1">
    <location>
        <begin position="255"/>
        <end position="276"/>
    </location>
</feature>
<dbReference type="HOGENOM" id="CLU_894016_0_0_14"/>
<feature type="transmembrane region" description="Helical" evidence="1">
    <location>
        <begin position="282"/>
        <end position="300"/>
    </location>
</feature>
<feature type="transmembrane region" description="Helical" evidence="1">
    <location>
        <begin position="60"/>
        <end position="82"/>
    </location>
</feature>
<evidence type="ECO:0000313" key="4">
    <source>
        <dbReference type="Proteomes" id="UP000018550"/>
    </source>
</evidence>
<keyword evidence="1" id="KW-0472">Membrane</keyword>
<dbReference type="AlphaFoldDB" id="V5RHM1"/>
<keyword evidence="1" id="KW-0812">Transmembrane</keyword>
<dbReference type="PATRIC" id="fig|1276258.3.peg.172"/>